<dbReference type="CDD" id="cd15489">
    <property type="entry name" value="PHD_SF"/>
    <property type="match status" value="1"/>
</dbReference>
<dbReference type="AlphaFoldDB" id="A0A067CE25"/>
<feature type="compositionally biased region" description="Low complexity" evidence="4">
    <location>
        <begin position="392"/>
        <end position="404"/>
    </location>
</feature>
<dbReference type="OrthoDB" id="21204at2759"/>
<proteinExistence type="predicted"/>
<accession>A0A067CE25</accession>
<evidence type="ECO:0000256" key="4">
    <source>
        <dbReference type="SAM" id="MobiDB-lite"/>
    </source>
</evidence>
<evidence type="ECO:0000256" key="2">
    <source>
        <dbReference type="ARBA" id="ARBA00022771"/>
    </source>
</evidence>
<feature type="compositionally biased region" description="Acidic residues" evidence="4">
    <location>
        <begin position="232"/>
        <end position="242"/>
    </location>
</feature>
<dbReference type="Proteomes" id="UP000030745">
    <property type="component" value="Unassembled WGS sequence"/>
</dbReference>
<dbReference type="RefSeq" id="XP_012200353.1">
    <property type="nucleotide sequence ID" value="XM_012344963.1"/>
</dbReference>
<feature type="domain" description="Zinc finger PHD-type" evidence="5">
    <location>
        <begin position="165"/>
        <end position="205"/>
    </location>
</feature>
<keyword evidence="2" id="KW-0863">Zinc-finger</keyword>
<dbReference type="SUPFAM" id="SSF57903">
    <property type="entry name" value="FYVE/PHD zinc finger"/>
    <property type="match status" value="1"/>
</dbReference>
<feature type="compositionally biased region" description="Low complexity" evidence="4">
    <location>
        <begin position="285"/>
        <end position="309"/>
    </location>
</feature>
<dbReference type="InterPro" id="IPR019786">
    <property type="entry name" value="Zinc_finger_PHD-type_CS"/>
</dbReference>
<dbReference type="SMART" id="SM00249">
    <property type="entry name" value="PHD"/>
    <property type="match status" value="2"/>
</dbReference>
<dbReference type="Pfam" id="PF00628">
    <property type="entry name" value="PHD"/>
    <property type="match status" value="1"/>
</dbReference>
<dbReference type="PROSITE" id="PS01359">
    <property type="entry name" value="ZF_PHD_1"/>
    <property type="match status" value="1"/>
</dbReference>
<evidence type="ECO:0000313" key="6">
    <source>
        <dbReference type="EMBL" id="KDO28713.1"/>
    </source>
</evidence>
<name>A0A067CE25_SAPPC</name>
<dbReference type="Gene3D" id="3.30.40.10">
    <property type="entry name" value="Zinc/RING finger domain, C3HC4 (zinc finger)"/>
    <property type="match status" value="1"/>
</dbReference>
<feature type="compositionally biased region" description="Basic and acidic residues" evidence="4">
    <location>
        <begin position="310"/>
        <end position="333"/>
    </location>
</feature>
<dbReference type="KEGG" id="spar:SPRG_05674"/>
<dbReference type="InterPro" id="IPR013083">
    <property type="entry name" value="Znf_RING/FYVE/PHD"/>
</dbReference>
<sequence length="690" mass="76194">MSSAAKRSRPSDECPKCQFNLLDGAGNCKVCDFITTKQKLRPCLHCEKANCHVFCDMCGQGLHKRCADKMGVVIDVDEDHPENSSLVCKGCELDENDWNVGCGGCKKGFANEEVGLQVNQLVLVEFEFVLYNAIVTEVNEAEDSVKIHFVKWSKSFDGWYKMDDERVNESLACDSCNHWFHIACLPPIKASGRYKHTSYVCERCYGDAKANRKPKVHERIEPIRPKPTVAAADDDDDDDEAALPELPKRKVGRPSLKQLKHERETIALRKAMLKSIKDNKQPTKASATETPATTRTRRAASAPVAVTSSSEKEPPPRKSSRRPDADSDETDRPARKRAAPTSPTTKAGKPETAKAAKAPAASDEAVKEPLVTATTKKAPVKKDEPPAKKTTKATNDDTTTTTAKKPAKKRDEPTKAKPDTKRPLELEKVAPRKRSRSDDRGSSHDAFRPIAPKPKPIVEVSSDSDHDIEDDAATSTDDPKVVMVSSRRKPATSKPRSIEPEDEDDCHNTTTTTTMRSPDELLKPCAKKGKGSLILLSKLLNSPQFADKELPTQSPPPIVVMKKPLPSLSSVTSQEKNQSAFDILRVVASQTITTTHQSPAKAIQHAPAPPAPEVTLEYDMHFCLREEMYVQVCAMEEAGLLVRDVAGLLRSWTHPTSARFEDVRFVYLVNKHNSPAILAQRLAEVTRNYG</sequence>
<dbReference type="GeneID" id="24128062"/>
<keyword evidence="1" id="KW-0479">Metal-binding</keyword>
<evidence type="ECO:0000313" key="7">
    <source>
        <dbReference type="Proteomes" id="UP000030745"/>
    </source>
</evidence>
<feature type="region of interest" description="Disordered" evidence="4">
    <location>
        <begin position="274"/>
        <end position="523"/>
    </location>
</feature>
<evidence type="ECO:0000259" key="5">
    <source>
        <dbReference type="SMART" id="SM00249"/>
    </source>
</evidence>
<dbReference type="InterPro" id="IPR019787">
    <property type="entry name" value="Znf_PHD-finger"/>
</dbReference>
<dbReference type="InterPro" id="IPR001965">
    <property type="entry name" value="Znf_PHD"/>
</dbReference>
<keyword evidence="7" id="KW-1185">Reference proteome</keyword>
<dbReference type="InterPro" id="IPR011011">
    <property type="entry name" value="Znf_FYVE_PHD"/>
</dbReference>
<feature type="domain" description="Zinc finger PHD-type" evidence="5">
    <location>
        <begin position="42"/>
        <end position="92"/>
    </location>
</feature>
<dbReference type="Gene3D" id="2.30.30.140">
    <property type="match status" value="1"/>
</dbReference>
<evidence type="ECO:0000256" key="3">
    <source>
        <dbReference type="ARBA" id="ARBA00022833"/>
    </source>
</evidence>
<dbReference type="EMBL" id="KK583209">
    <property type="protein sequence ID" value="KDO28713.1"/>
    <property type="molecule type" value="Genomic_DNA"/>
</dbReference>
<evidence type="ECO:0000256" key="1">
    <source>
        <dbReference type="ARBA" id="ARBA00022723"/>
    </source>
</evidence>
<reference evidence="6 7" key="1">
    <citation type="journal article" date="2013" name="PLoS Genet.">
        <title>Distinctive expansion of potential virulence genes in the genome of the oomycete fish pathogen Saprolegnia parasitica.</title>
        <authorList>
            <person name="Jiang R.H."/>
            <person name="de Bruijn I."/>
            <person name="Haas B.J."/>
            <person name="Belmonte R."/>
            <person name="Lobach L."/>
            <person name="Christie J."/>
            <person name="van den Ackerveken G."/>
            <person name="Bottin A."/>
            <person name="Bulone V."/>
            <person name="Diaz-Moreno S.M."/>
            <person name="Dumas B."/>
            <person name="Fan L."/>
            <person name="Gaulin E."/>
            <person name="Govers F."/>
            <person name="Grenville-Briggs L.J."/>
            <person name="Horner N.R."/>
            <person name="Levin J.Z."/>
            <person name="Mammella M."/>
            <person name="Meijer H.J."/>
            <person name="Morris P."/>
            <person name="Nusbaum C."/>
            <person name="Oome S."/>
            <person name="Phillips A.J."/>
            <person name="van Rooyen D."/>
            <person name="Rzeszutek E."/>
            <person name="Saraiva M."/>
            <person name="Secombes C.J."/>
            <person name="Seidl M.F."/>
            <person name="Snel B."/>
            <person name="Stassen J.H."/>
            <person name="Sykes S."/>
            <person name="Tripathy S."/>
            <person name="van den Berg H."/>
            <person name="Vega-Arreguin J.C."/>
            <person name="Wawra S."/>
            <person name="Young S.K."/>
            <person name="Zeng Q."/>
            <person name="Dieguez-Uribeondo J."/>
            <person name="Russ C."/>
            <person name="Tyler B.M."/>
            <person name="van West P."/>
        </authorList>
    </citation>
    <scope>NUCLEOTIDE SEQUENCE [LARGE SCALE GENOMIC DNA]</scope>
    <source>
        <strain evidence="6 7">CBS 223.65</strain>
    </source>
</reference>
<feature type="region of interest" description="Disordered" evidence="4">
    <location>
        <begin position="215"/>
        <end position="261"/>
    </location>
</feature>
<gene>
    <name evidence="6" type="ORF">SPRG_05674</name>
</gene>
<keyword evidence="3" id="KW-0862">Zinc</keyword>
<feature type="compositionally biased region" description="Basic and acidic residues" evidence="4">
    <location>
        <begin position="409"/>
        <end position="447"/>
    </location>
</feature>
<dbReference type="VEuPathDB" id="FungiDB:SPRG_05674"/>
<dbReference type="OMA" id="IRKEMYL"/>
<protein>
    <recommendedName>
        <fullName evidence="5">Zinc finger PHD-type domain-containing protein</fullName>
    </recommendedName>
</protein>
<organism evidence="6 7">
    <name type="scientific">Saprolegnia parasitica (strain CBS 223.65)</name>
    <dbReference type="NCBI Taxonomy" id="695850"/>
    <lineage>
        <taxon>Eukaryota</taxon>
        <taxon>Sar</taxon>
        <taxon>Stramenopiles</taxon>
        <taxon>Oomycota</taxon>
        <taxon>Saprolegniomycetes</taxon>
        <taxon>Saprolegniales</taxon>
        <taxon>Saprolegniaceae</taxon>
        <taxon>Saprolegnia</taxon>
    </lineage>
</organism>
<dbReference type="GO" id="GO:0008270">
    <property type="term" value="F:zinc ion binding"/>
    <property type="evidence" value="ECO:0007669"/>
    <property type="project" value="UniProtKB-KW"/>
</dbReference>